<accession>A0A2T0GTH8</accession>
<feature type="compositionally biased region" description="Polar residues" evidence="1">
    <location>
        <begin position="69"/>
        <end position="82"/>
    </location>
</feature>
<evidence type="ECO:0000256" key="1">
    <source>
        <dbReference type="SAM" id="MobiDB-lite"/>
    </source>
</evidence>
<keyword evidence="2" id="KW-0812">Transmembrane</keyword>
<feature type="compositionally biased region" description="Basic and acidic residues" evidence="1">
    <location>
        <begin position="1"/>
        <end position="11"/>
    </location>
</feature>
<feature type="region of interest" description="Disordered" evidence="1">
    <location>
        <begin position="48"/>
        <end position="88"/>
    </location>
</feature>
<gene>
    <name evidence="3" type="ORF">CEP50_15420</name>
</gene>
<evidence type="ECO:0000313" key="3">
    <source>
        <dbReference type="EMBL" id="PRW62428.1"/>
    </source>
</evidence>
<dbReference type="AlphaFoldDB" id="A0A2T0GTH8"/>
<organism evidence="3 4">
    <name type="scientific">Actinopolyspora mortivallis</name>
    <dbReference type="NCBI Taxonomy" id="33906"/>
    <lineage>
        <taxon>Bacteria</taxon>
        <taxon>Bacillati</taxon>
        <taxon>Actinomycetota</taxon>
        <taxon>Actinomycetes</taxon>
        <taxon>Actinopolysporales</taxon>
        <taxon>Actinopolysporaceae</taxon>
        <taxon>Actinopolyspora</taxon>
    </lineage>
</organism>
<evidence type="ECO:0008006" key="5">
    <source>
        <dbReference type="Google" id="ProtNLM"/>
    </source>
</evidence>
<feature type="region of interest" description="Disordered" evidence="1">
    <location>
        <begin position="1"/>
        <end position="22"/>
    </location>
</feature>
<proteinExistence type="predicted"/>
<dbReference type="Proteomes" id="UP000239352">
    <property type="component" value="Unassembled WGS sequence"/>
</dbReference>
<keyword evidence="4" id="KW-1185">Reference proteome</keyword>
<evidence type="ECO:0000313" key="4">
    <source>
        <dbReference type="Proteomes" id="UP000239352"/>
    </source>
</evidence>
<dbReference type="RefSeq" id="WP_106114654.1">
    <property type="nucleotide sequence ID" value="NZ_PVSR01000032.1"/>
</dbReference>
<feature type="transmembrane region" description="Helical" evidence="2">
    <location>
        <begin position="108"/>
        <end position="124"/>
    </location>
</feature>
<comment type="caution">
    <text evidence="3">The sequence shown here is derived from an EMBL/GenBank/DDBJ whole genome shotgun (WGS) entry which is preliminary data.</text>
</comment>
<evidence type="ECO:0000256" key="2">
    <source>
        <dbReference type="SAM" id="Phobius"/>
    </source>
</evidence>
<protein>
    <recommendedName>
        <fullName evidence="5">MYXO-CTERM domain-containing protein</fullName>
    </recommendedName>
</protein>
<dbReference type="EMBL" id="PVSR01000032">
    <property type="protein sequence ID" value="PRW62428.1"/>
    <property type="molecule type" value="Genomic_DNA"/>
</dbReference>
<name>A0A2T0GTH8_ACTMO</name>
<dbReference type="InParanoid" id="A0A2T0GTH8"/>
<keyword evidence="2" id="KW-0472">Membrane</keyword>
<reference evidence="3 4" key="1">
    <citation type="submission" date="2018-03" db="EMBL/GenBank/DDBJ databases">
        <title>Actinopolyspora mortivallis from Sahara, screening for active biomolecules.</title>
        <authorList>
            <person name="Selama O."/>
            <person name="Wellington E.M.H."/>
            <person name="Hacene H."/>
        </authorList>
    </citation>
    <scope>NUCLEOTIDE SEQUENCE [LARGE SCALE GENOMIC DNA]</scope>
    <source>
        <strain evidence="3 4">M5A</strain>
    </source>
</reference>
<sequence>MRDTRTPDETVPRGARARASSPVGPLLRPLLSGLVLTWCALFPAAAAAEPHPAGSTRAPTVPVERSAATAAQESVTGVSGSTDGREPPETVVYAEEAPENASEQDRRYVIGAVGVGLVVLVLFVRRQRGKESMVTRWRKRS</sequence>
<keyword evidence="2" id="KW-1133">Transmembrane helix</keyword>